<dbReference type="Pfam" id="PF01370">
    <property type="entry name" value="Epimerase"/>
    <property type="match status" value="1"/>
</dbReference>
<dbReference type="InterPro" id="IPR036291">
    <property type="entry name" value="NAD(P)-bd_dom_sf"/>
</dbReference>
<dbReference type="GO" id="GO:0047526">
    <property type="term" value="F:2'-hydroxyisoflavone reductase activity"/>
    <property type="evidence" value="ECO:0007669"/>
    <property type="project" value="UniProtKB-EC"/>
</dbReference>
<evidence type="ECO:0000313" key="2">
    <source>
        <dbReference type="EMBL" id="MBG6135560.1"/>
    </source>
</evidence>
<dbReference type="InterPro" id="IPR001509">
    <property type="entry name" value="Epimerase_deHydtase"/>
</dbReference>
<dbReference type="EMBL" id="JADOUF010000001">
    <property type="protein sequence ID" value="MBG6135560.1"/>
    <property type="molecule type" value="Genomic_DNA"/>
</dbReference>
<sequence length="327" mass="34350">MRILMIGGTKFVGRHLATAALAAGHELTLLHRGRTGADLFESQARHLLADRDDPEALTAALAEGEWDATIDVCAYLPGQVTALADALGDRGGQFVLISTSSVYDPEAPGFTEDGRVHEFDGPAPTELTDAAYGGLKVLCERVAFDRFGPSTLVVRPTYVIGPWDHHGTLDYWAHRVARGGEVLAPGDPDAPMQVIDARDIAAFTLAAVADGRGGTYHLVGASATGTFRDLLEEVRTGVGAADATFTWVDDAFLIEAGVTSAALPLWSQGDPAEDLTSTADPAASLRAGLRVRPVAVTARDVLAGGAATAKAMSAEREAELLASWHAR</sequence>
<dbReference type="SUPFAM" id="SSF51735">
    <property type="entry name" value="NAD(P)-binding Rossmann-fold domains"/>
    <property type="match status" value="1"/>
</dbReference>
<keyword evidence="2" id="KW-0560">Oxidoreductase</keyword>
<dbReference type="RefSeq" id="WP_197002653.1">
    <property type="nucleotide sequence ID" value="NZ_BONS01000002.1"/>
</dbReference>
<comment type="caution">
    <text evidence="2">The sequence shown here is derived from an EMBL/GenBank/DDBJ whole genome shotgun (WGS) entry which is preliminary data.</text>
</comment>
<protein>
    <submittedName>
        <fullName evidence="2">2'-hydroxyisoflavone reductase</fullName>
        <ecNumber evidence="2">1.3.1.45</ecNumber>
    </submittedName>
</protein>
<organism evidence="2 3">
    <name type="scientific">Longispora fulva</name>
    <dbReference type="NCBI Taxonomy" id="619741"/>
    <lineage>
        <taxon>Bacteria</taxon>
        <taxon>Bacillati</taxon>
        <taxon>Actinomycetota</taxon>
        <taxon>Actinomycetes</taxon>
        <taxon>Micromonosporales</taxon>
        <taxon>Micromonosporaceae</taxon>
        <taxon>Longispora</taxon>
    </lineage>
</organism>
<dbReference type="PANTHER" id="PTHR48079:SF6">
    <property type="entry name" value="NAD(P)-BINDING DOMAIN-CONTAINING PROTEIN-RELATED"/>
    <property type="match status" value="1"/>
</dbReference>
<keyword evidence="3" id="KW-1185">Reference proteome</keyword>
<dbReference type="PANTHER" id="PTHR48079">
    <property type="entry name" value="PROTEIN YEEZ"/>
    <property type="match status" value="1"/>
</dbReference>
<evidence type="ECO:0000259" key="1">
    <source>
        <dbReference type="Pfam" id="PF01370"/>
    </source>
</evidence>
<proteinExistence type="predicted"/>
<dbReference type="Gene3D" id="3.40.50.720">
    <property type="entry name" value="NAD(P)-binding Rossmann-like Domain"/>
    <property type="match status" value="1"/>
</dbReference>
<dbReference type="GO" id="GO:0004029">
    <property type="term" value="F:aldehyde dehydrogenase (NAD+) activity"/>
    <property type="evidence" value="ECO:0007669"/>
    <property type="project" value="TreeGrafter"/>
</dbReference>
<gene>
    <name evidence="2" type="ORF">IW245_001754</name>
</gene>
<feature type="domain" description="NAD-dependent epimerase/dehydratase" evidence="1">
    <location>
        <begin position="3"/>
        <end position="212"/>
    </location>
</feature>
<reference evidence="2" key="1">
    <citation type="submission" date="2020-11" db="EMBL/GenBank/DDBJ databases">
        <title>Sequencing the genomes of 1000 actinobacteria strains.</title>
        <authorList>
            <person name="Klenk H.-P."/>
        </authorList>
    </citation>
    <scope>NUCLEOTIDE SEQUENCE</scope>
    <source>
        <strain evidence="2">DSM 45356</strain>
    </source>
</reference>
<dbReference type="EC" id="1.3.1.45" evidence="2"/>
<dbReference type="InterPro" id="IPR051783">
    <property type="entry name" value="NAD(P)-dependent_oxidoreduct"/>
</dbReference>
<dbReference type="GO" id="GO:0005737">
    <property type="term" value="C:cytoplasm"/>
    <property type="evidence" value="ECO:0007669"/>
    <property type="project" value="TreeGrafter"/>
</dbReference>
<dbReference type="Proteomes" id="UP000622552">
    <property type="component" value="Unassembled WGS sequence"/>
</dbReference>
<evidence type="ECO:0000313" key="3">
    <source>
        <dbReference type="Proteomes" id="UP000622552"/>
    </source>
</evidence>
<accession>A0A8J7GC67</accession>
<name>A0A8J7GC67_9ACTN</name>
<dbReference type="AlphaFoldDB" id="A0A8J7GC67"/>